<comment type="caution">
    <text evidence="1">The sequence shown here is derived from an EMBL/GenBank/DDBJ whole genome shotgun (WGS) entry which is preliminary data.</text>
</comment>
<evidence type="ECO:0000313" key="1">
    <source>
        <dbReference type="EMBL" id="MDC3989159.1"/>
    </source>
</evidence>
<keyword evidence="2" id="KW-1185">Reference proteome</keyword>
<reference evidence="1 2" key="1">
    <citation type="submission" date="2021-04" db="EMBL/GenBank/DDBJ databases">
        <title>Genome analysis of Polyangium sp.</title>
        <authorList>
            <person name="Li Y."/>
            <person name="Wang J."/>
        </authorList>
    </citation>
    <scope>NUCLEOTIDE SEQUENCE [LARGE SCALE GENOMIC DNA]</scope>
    <source>
        <strain evidence="1 2">SDU14</strain>
    </source>
</reference>
<organism evidence="1 2">
    <name type="scientific">Polyangium jinanense</name>
    <dbReference type="NCBI Taxonomy" id="2829994"/>
    <lineage>
        <taxon>Bacteria</taxon>
        <taxon>Pseudomonadati</taxon>
        <taxon>Myxococcota</taxon>
        <taxon>Polyangia</taxon>
        <taxon>Polyangiales</taxon>
        <taxon>Polyangiaceae</taxon>
        <taxon>Polyangium</taxon>
    </lineage>
</organism>
<accession>A0A9X3XF02</accession>
<dbReference type="RefSeq" id="WP_272459992.1">
    <property type="nucleotide sequence ID" value="NZ_JAGTJJ010000098.1"/>
</dbReference>
<protein>
    <submittedName>
        <fullName evidence="1">Uncharacterized protein</fullName>
    </submittedName>
</protein>
<gene>
    <name evidence="1" type="ORF">KEG57_52330</name>
</gene>
<dbReference type="Proteomes" id="UP001151081">
    <property type="component" value="Unassembled WGS sequence"/>
</dbReference>
<dbReference type="EMBL" id="JAGTJJ010000098">
    <property type="protein sequence ID" value="MDC3989159.1"/>
    <property type="molecule type" value="Genomic_DNA"/>
</dbReference>
<dbReference type="AlphaFoldDB" id="A0A9X3XF02"/>
<evidence type="ECO:0000313" key="2">
    <source>
        <dbReference type="Proteomes" id="UP001151081"/>
    </source>
</evidence>
<sequence length="100" mass="10376">MIEALRWGVAPDPTGAIRPWTRTSASAGPLVDELRDAQFIEQAEARPAKALPTKTAVTGNAVLGLATGLWKNCASRSSSNSSPGLALVLSIGLISRAHSP</sequence>
<proteinExistence type="predicted"/>
<name>A0A9X3XF02_9BACT</name>